<dbReference type="Proteomes" id="UP001390339">
    <property type="component" value="Unassembled WGS sequence"/>
</dbReference>
<reference evidence="1 2" key="1">
    <citation type="journal article" date="2024" name="IMA Fungus">
        <title>Apiospora arundinis, a panoply of carbohydrate-active enzymes and secondary metabolites.</title>
        <authorList>
            <person name="Sorensen T."/>
            <person name="Petersen C."/>
            <person name="Muurmann A.T."/>
            <person name="Christiansen J.V."/>
            <person name="Brundto M.L."/>
            <person name="Overgaard C.K."/>
            <person name="Boysen A.T."/>
            <person name="Wollenberg R.D."/>
            <person name="Larsen T.O."/>
            <person name="Sorensen J.L."/>
            <person name="Nielsen K.L."/>
            <person name="Sondergaard T.E."/>
        </authorList>
    </citation>
    <scope>NUCLEOTIDE SEQUENCE [LARGE SCALE GENOMIC DNA]</scope>
    <source>
        <strain evidence="1 2">AAU 773</strain>
    </source>
</reference>
<keyword evidence="2" id="KW-1185">Reference proteome</keyword>
<dbReference type="EMBL" id="JAPCWZ010000003">
    <property type="protein sequence ID" value="KAK8873947.1"/>
    <property type="molecule type" value="Genomic_DNA"/>
</dbReference>
<name>A0ABR2J8K1_9PEZI</name>
<gene>
    <name evidence="1" type="ORF">PGQ11_004461</name>
</gene>
<comment type="caution">
    <text evidence="1">The sequence shown here is derived from an EMBL/GenBank/DDBJ whole genome shotgun (WGS) entry which is preliminary data.</text>
</comment>
<protein>
    <recommendedName>
        <fullName evidence="3">SnoaL-like domain-containing protein</fullName>
    </recommendedName>
</protein>
<dbReference type="Gene3D" id="3.10.450.50">
    <property type="match status" value="1"/>
</dbReference>
<evidence type="ECO:0000313" key="1">
    <source>
        <dbReference type="EMBL" id="KAK8873947.1"/>
    </source>
</evidence>
<evidence type="ECO:0000313" key="2">
    <source>
        <dbReference type="Proteomes" id="UP001390339"/>
    </source>
</evidence>
<dbReference type="SUPFAM" id="SSF54427">
    <property type="entry name" value="NTF2-like"/>
    <property type="match status" value="1"/>
</dbReference>
<sequence>MENPSSTFSPPSQRIKTVHDLLEGYRSLSVSTLLAPLAADFRHRALPASLEMPERDRAAFGEHAAGVFGLFDAFEMVPQSVHEDAATNVVVVHALMRGVMKMKQIDWRNECILFIRLSEDGAQVREISEFVDSAKAVEMRRKHAPGVFGKAGGALAGVRLSKLVAGFSQIVVVCATYHAVSLGFSWWYNSGHSSSSAATASSSRK</sequence>
<dbReference type="InterPro" id="IPR032710">
    <property type="entry name" value="NTF2-like_dom_sf"/>
</dbReference>
<accession>A0ABR2J8K1</accession>
<evidence type="ECO:0008006" key="3">
    <source>
        <dbReference type="Google" id="ProtNLM"/>
    </source>
</evidence>
<organism evidence="1 2">
    <name type="scientific">Apiospora arundinis</name>
    <dbReference type="NCBI Taxonomy" id="335852"/>
    <lineage>
        <taxon>Eukaryota</taxon>
        <taxon>Fungi</taxon>
        <taxon>Dikarya</taxon>
        <taxon>Ascomycota</taxon>
        <taxon>Pezizomycotina</taxon>
        <taxon>Sordariomycetes</taxon>
        <taxon>Xylariomycetidae</taxon>
        <taxon>Amphisphaeriales</taxon>
        <taxon>Apiosporaceae</taxon>
        <taxon>Apiospora</taxon>
    </lineage>
</organism>
<proteinExistence type="predicted"/>